<keyword evidence="2" id="KW-0808">Transferase</keyword>
<evidence type="ECO:0000313" key="2">
    <source>
        <dbReference type="EMBL" id="KAA8717997.1"/>
    </source>
</evidence>
<evidence type="ECO:0000313" key="3">
    <source>
        <dbReference type="Proteomes" id="UP000322181"/>
    </source>
</evidence>
<dbReference type="RefSeq" id="WP_067365926.1">
    <property type="nucleotide sequence ID" value="NZ_BAAAFS010000001.1"/>
</dbReference>
<dbReference type="InterPro" id="IPR006342">
    <property type="entry name" value="FkbM_mtfrase"/>
</dbReference>
<dbReference type="AlphaFoldDB" id="A0A5M9RCK0"/>
<feature type="domain" description="Methyltransferase FkbM" evidence="1">
    <location>
        <begin position="61"/>
        <end position="233"/>
    </location>
</feature>
<dbReference type="PANTHER" id="PTHR34203:SF15">
    <property type="entry name" value="SLL1173 PROTEIN"/>
    <property type="match status" value="1"/>
</dbReference>
<accession>A0A5M9RCK0</accession>
<dbReference type="NCBIfam" id="TIGR01444">
    <property type="entry name" value="fkbM_fam"/>
    <property type="match status" value="1"/>
</dbReference>
<dbReference type="Gene3D" id="3.40.50.150">
    <property type="entry name" value="Vaccinia Virus protein VP39"/>
    <property type="match status" value="1"/>
</dbReference>
<dbReference type="GO" id="GO:0032259">
    <property type="term" value="P:methylation"/>
    <property type="evidence" value="ECO:0007669"/>
    <property type="project" value="UniProtKB-KW"/>
</dbReference>
<organism evidence="2 3">
    <name type="scientific">Morganella psychrotolerans</name>
    <dbReference type="NCBI Taxonomy" id="368603"/>
    <lineage>
        <taxon>Bacteria</taxon>
        <taxon>Pseudomonadati</taxon>
        <taxon>Pseudomonadota</taxon>
        <taxon>Gammaproteobacteria</taxon>
        <taxon>Enterobacterales</taxon>
        <taxon>Morganellaceae</taxon>
        <taxon>Morganella</taxon>
    </lineage>
</organism>
<name>A0A5M9RCK0_9GAMM</name>
<reference evidence="2 3" key="1">
    <citation type="submission" date="2019-09" db="EMBL/GenBank/DDBJ databases">
        <title>Draft genome sequence of various Type strains from the CCUG.</title>
        <authorList>
            <person name="Pineiro-Iglesias B."/>
            <person name="Tunovic T."/>
            <person name="Unosson C."/>
            <person name="Inganas E."/>
            <person name="Ohlen M."/>
            <person name="Cardew S."/>
            <person name="Jensie-Markopoulos S."/>
            <person name="Salva-Serra F."/>
            <person name="Jaen-Luchoro D."/>
            <person name="Karlsson R."/>
            <person name="Svensson-Stadler L."/>
            <person name="Chun J."/>
            <person name="Moore E."/>
        </authorList>
    </citation>
    <scope>NUCLEOTIDE SEQUENCE [LARGE SCALE GENOMIC DNA]</scope>
    <source>
        <strain evidence="2 3">CCUG 53682T</strain>
    </source>
</reference>
<proteinExistence type="predicted"/>
<evidence type="ECO:0000259" key="1">
    <source>
        <dbReference type="Pfam" id="PF05050"/>
    </source>
</evidence>
<dbReference type="PANTHER" id="PTHR34203">
    <property type="entry name" value="METHYLTRANSFERASE, FKBM FAMILY PROTEIN"/>
    <property type="match status" value="1"/>
</dbReference>
<dbReference type="Pfam" id="PF05050">
    <property type="entry name" value="Methyltransf_21"/>
    <property type="match status" value="1"/>
</dbReference>
<dbReference type="GO" id="GO:0008168">
    <property type="term" value="F:methyltransferase activity"/>
    <property type="evidence" value="ECO:0007669"/>
    <property type="project" value="UniProtKB-KW"/>
</dbReference>
<dbReference type="SUPFAM" id="SSF53335">
    <property type="entry name" value="S-adenosyl-L-methionine-dependent methyltransferases"/>
    <property type="match status" value="1"/>
</dbReference>
<comment type="caution">
    <text evidence="2">The sequence shown here is derived from an EMBL/GenBank/DDBJ whole genome shotgun (WGS) entry which is preliminary data.</text>
</comment>
<keyword evidence="2" id="KW-0489">Methyltransferase</keyword>
<sequence length="276" mass="31069">MENNTSRECDIYTTSDDCHYLLTSGPDYISVRLRNGEVWEAFTVDTCKKLTEDINSAVLIDIGANLGAWSVPMSKHISKKNGTVYSYEPQRQVYNQLCGNIFLNKITNCFTYNLAIGEHNGEIDVPVLDAFADANLGALSLDADILKEQRATLPEKTVKVQINTLDSLNLPLAHLVKIDVEGMELEVLTGGKQWLIKSGYPYILFEAWGDYMKSTIEKKKKILTLLKDELGYEVLEIGELYIAQHSENPGPKVFSTENGYKIKKETIMYGMDFLSM</sequence>
<protein>
    <submittedName>
        <fullName evidence="2">FkbM family methyltransferase</fullName>
    </submittedName>
</protein>
<dbReference type="Proteomes" id="UP000322181">
    <property type="component" value="Unassembled WGS sequence"/>
</dbReference>
<dbReference type="InterPro" id="IPR052514">
    <property type="entry name" value="SAM-dependent_MTase"/>
</dbReference>
<dbReference type="EMBL" id="VXKB01000001">
    <property type="protein sequence ID" value="KAA8717997.1"/>
    <property type="molecule type" value="Genomic_DNA"/>
</dbReference>
<dbReference type="InterPro" id="IPR029063">
    <property type="entry name" value="SAM-dependent_MTases_sf"/>
</dbReference>
<gene>
    <name evidence="2" type="ORF">F4V73_09305</name>
</gene>
<dbReference type="OrthoDB" id="9814604at2"/>